<reference evidence="10" key="1">
    <citation type="submission" date="2017-02" db="UniProtKB">
        <authorList>
            <consortium name="WormBaseParasite"/>
        </authorList>
    </citation>
    <scope>IDENTIFICATION</scope>
</reference>
<comment type="subcellular location">
    <subcellularLocation>
        <location evidence="1">Membrane</location>
        <topology evidence="1">Multi-pass membrane protein</topology>
    </subcellularLocation>
</comment>
<keyword evidence="5 6" id="KW-0472">Membrane</keyword>
<gene>
    <name evidence="7" type="ORF">DME_LOCUS8917</name>
</gene>
<dbReference type="WBParaSite" id="DME_0000511801-mRNA-1">
    <property type="protein sequence ID" value="DME_0000511801-mRNA-1"/>
    <property type="gene ID" value="DME_0000511801"/>
</dbReference>
<comment type="similarity">
    <text evidence="2">Belongs to the TMEM200 family.</text>
</comment>
<proteinExistence type="inferred from homology"/>
<dbReference type="AlphaFoldDB" id="A0A0N4UCV4"/>
<evidence type="ECO:0000256" key="3">
    <source>
        <dbReference type="ARBA" id="ARBA00022692"/>
    </source>
</evidence>
<evidence type="ECO:0000256" key="5">
    <source>
        <dbReference type="ARBA" id="ARBA00023136"/>
    </source>
</evidence>
<evidence type="ECO:0000256" key="1">
    <source>
        <dbReference type="ARBA" id="ARBA00004141"/>
    </source>
</evidence>
<keyword evidence="4 6" id="KW-1133">Transmembrane helix</keyword>
<dbReference type="EMBL" id="UYYG01001174">
    <property type="protein sequence ID" value="VDN58944.1"/>
    <property type="molecule type" value="Genomic_DNA"/>
</dbReference>
<dbReference type="OrthoDB" id="9994280at2759"/>
<dbReference type="STRING" id="318479.A0A0N4UCV4"/>
<reference evidence="7 9" key="2">
    <citation type="submission" date="2018-11" db="EMBL/GenBank/DDBJ databases">
        <authorList>
            <consortium name="Pathogen Informatics"/>
        </authorList>
    </citation>
    <scope>NUCLEOTIDE SEQUENCE [LARGE SCALE GENOMIC DNA]</scope>
</reference>
<sequence length="292" mass="33209">MPILKIVTGGDSFIKEMTLWVACKAVSFGTIIIVLGLLMTILGYFDYYFSEEIRFNKETAKNETTINLVRHYQLKSLQYIGPVLMGIGSFIFIIACVITLENRDKHAQILLNEPKKSQEKVISSEDAEFIGFSEKRNKLLNEIEKRNSVEYSAIESKLSNERKYPSAPCMPEITEVDDMRIKLCKSYIIYLLNIRDQIDGSFRQIHSQRNSPKFLFGQPRFFPNDDLPFIETNTIKSTVVSNDNIALLRAPLAVVENDLYSSCSSLSVAHKNDEMINFNNANNNLSVLPNGL</sequence>
<feature type="transmembrane region" description="Helical" evidence="6">
    <location>
        <begin position="21"/>
        <end position="45"/>
    </location>
</feature>
<evidence type="ECO:0000313" key="10">
    <source>
        <dbReference type="WBParaSite" id="DME_0000511801-mRNA-1"/>
    </source>
</evidence>
<dbReference type="Proteomes" id="UP000274756">
    <property type="component" value="Unassembled WGS sequence"/>
</dbReference>
<evidence type="ECO:0000313" key="9">
    <source>
        <dbReference type="Proteomes" id="UP000274756"/>
    </source>
</evidence>
<evidence type="ECO:0000256" key="2">
    <source>
        <dbReference type="ARBA" id="ARBA00005308"/>
    </source>
</evidence>
<dbReference type="Pfam" id="PF10177">
    <property type="entry name" value="DUF2371"/>
    <property type="match status" value="1"/>
</dbReference>
<evidence type="ECO:0000256" key="4">
    <source>
        <dbReference type="ARBA" id="ARBA00022989"/>
    </source>
</evidence>
<organism evidence="8 10">
    <name type="scientific">Dracunculus medinensis</name>
    <name type="common">Guinea worm</name>
    <dbReference type="NCBI Taxonomy" id="318479"/>
    <lineage>
        <taxon>Eukaryota</taxon>
        <taxon>Metazoa</taxon>
        <taxon>Ecdysozoa</taxon>
        <taxon>Nematoda</taxon>
        <taxon>Chromadorea</taxon>
        <taxon>Rhabditida</taxon>
        <taxon>Spirurina</taxon>
        <taxon>Dracunculoidea</taxon>
        <taxon>Dracunculidae</taxon>
        <taxon>Dracunculus</taxon>
    </lineage>
</organism>
<protein>
    <submittedName>
        <fullName evidence="10">Col_cuticle_N domain-containing protein</fullName>
    </submittedName>
</protein>
<dbReference type="PANTHER" id="PTHR31815">
    <property type="entry name" value="AGAP005329-PA"/>
    <property type="match status" value="1"/>
</dbReference>
<evidence type="ECO:0000313" key="8">
    <source>
        <dbReference type="Proteomes" id="UP000038040"/>
    </source>
</evidence>
<keyword evidence="9" id="KW-1185">Reference proteome</keyword>
<dbReference type="PANTHER" id="PTHR31815:SF1">
    <property type="entry name" value="TRANSMEMBRANE PROTEIN 200C"/>
    <property type="match status" value="1"/>
</dbReference>
<dbReference type="GO" id="GO:0016020">
    <property type="term" value="C:membrane"/>
    <property type="evidence" value="ECO:0007669"/>
    <property type="project" value="UniProtKB-SubCell"/>
</dbReference>
<dbReference type="InterPro" id="IPR018787">
    <property type="entry name" value="DUF2371_TMEM200"/>
</dbReference>
<accession>A0A0N4UCV4</accession>
<name>A0A0N4UCV4_DRAME</name>
<feature type="transmembrane region" description="Helical" evidence="6">
    <location>
        <begin position="79"/>
        <end position="100"/>
    </location>
</feature>
<dbReference type="Proteomes" id="UP000038040">
    <property type="component" value="Unplaced"/>
</dbReference>
<evidence type="ECO:0000313" key="7">
    <source>
        <dbReference type="EMBL" id="VDN58944.1"/>
    </source>
</evidence>
<evidence type="ECO:0000256" key="6">
    <source>
        <dbReference type="SAM" id="Phobius"/>
    </source>
</evidence>
<keyword evidence="3 6" id="KW-0812">Transmembrane</keyword>